<dbReference type="eggNOG" id="KOG2039">
    <property type="taxonomic scope" value="Eukaryota"/>
</dbReference>
<keyword evidence="5" id="KW-1185">Reference proteome</keyword>
<dbReference type="HOGENOM" id="CLU_244339_0_0_1"/>
<dbReference type="OrthoDB" id="5800423at2759"/>
<dbReference type="EnsemblMetazoa" id="CPIJ012664-RA">
    <property type="protein sequence ID" value="CPIJ012664-PA"/>
    <property type="gene ID" value="CPIJ012664"/>
</dbReference>
<dbReference type="VEuPathDB" id="VectorBase:CQUJHB000719"/>
<dbReference type="InParanoid" id="B0WZZ1"/>
<evidence type="ECO:0000313" key="3">
    <source>
        <dbReference type="EMBL" id="EDS37816.1"/>
    </source>
</evidence>
<feature type="compositionally biased region" description="Basic residues" evidence="1">
    <location>
        <begin position="240"/>
        <end position="251"/>
    </location>
</feature>
<feature type="compositionally biased region" description="Polar residues" evidence="1">
    <location>
        <begin position="260"/>
        <end position="269"/>
    </location>
</feature>
<dbReference type="GO" id="GO:0005737">
    <property type="term" value="C:cytoplasm"/>
    <property type="evidence" value="ECO:0007669"/>
    <property type="project" value="UniProtKB-ARBA"/>
</dbReference>
<dbReference type="Pfam" id="PF00567">
    <property type="entry name" value="TUDOR"/>
    <property type="match status" value="5"/>
</dbReference>
<dbReference type="OMA" id="ARVHYPL"/>
<feature type="region of interest" description="Disordered" evidence="1">
    <location>
        <begin position="779"/>
        <end position="807"/>
    </location>
</feature>
<evidence type="ECO:0000313" key="4">
    <source>
        <dbReference type="EnsemblMetazoa" id="CPIJ012664-PA"/>
    </source>
</evidence>
<protein>
    <recommendedName>
        <fullName evidence="2">Tudor domain-containing protein</fullName>
    </recommendedName>
</protein>
<feature type="domain" description="Tudor" evidence="2">
    <location>
        <begin position="1503"/>
        <end position="1563"/>
    </location>
</feature>
<dbReference type="VEuPathDB" id="VectorBase:CPIJ012664"/>
<dbReference type="EMBL" id="DS232221">
    <property type="protein sequence ID" value="EDS37816.1"/>
    <property type="molecule type" value="Genomic_DNA"/>
</dbReference>
<dbReference type="Gene3D" id="2.30.30.140">
    <property type="match status" value="5"/>
</dbReference>
<evidence type="ECO:0000256" key="1">
    <source>
        <dbReference type="SAM" id="MobiDB-lite"/>
    </source>
</evidence>
<dbReference type="SMART" id="SM00333">
    <property type="entry name" value="TUDOR"/>
    <property type="match status" value="4"/>
</dbReference>
<dbReference type="Gene3D" id="2.40.50.90">
    <property type="match status" value="4"/>
</dbReference>
<dbReference type="KEGG" id="cqu:CpipJ_CPIJ012664"/>
<dbReference type="PANTHER" id="PTHR16442">
    <property type="entry name" value="RING FINGER PROTEIN 17"/>
    <property type="match status" value="1"/>
</dbReference>
<evidence type="ECO:0000259" key="2">
    <source>
        <dbReference type="PROSITE" id="PS50304"/>
    </source>
</evidence>
<organism>
    <name type="scientific">Culex quinquefasciatus</name>
    <name type="common">Southern house mosquito</name>
    <name type="synonym">Culex pungens</name>
    <dbReference type="NCBI Taxonomy" id="7176"/>
    <lineage>
        <taxon>Eukaryota</taxon>
        <taxon>Metazoa</taxon>
        <taxon>Ecdysozoa</taxon>
        <taxon>Arthropoda</taxon>
        <taxon>Hexapoda</taxon>
        <taxon>Insecta</taxon>
        <taxon>Pterygota</taxon>
        <taxon>Neoptera</taxon>
        <taxon>Endopterygota</taxon>
        <taxon>Diptera</taxon>
        <taxon>Nematocera</taxon>
        <taxon>Culicoidea</taxon>
        <taxon>Culicidae</taxon>
        <taxon>Culicinae</taxon>
        <taxon>Culicini</taxon>
        <taxon>Culex</taxon>
        <taxon>Culex</taxon>
    </lineage>
</organism>
<dbReference type="PROSITE" id="PS50304">
    <property type="entry name" value="TUDOR"/>
    <property type="match status" value="3"/>
</dbReference>
<feature type="compositionally biased region" description="Polar residues" evidence="1">
    <location>
        <begin position="794"/>
        <end position="807"/>
    </location>
</feature>
<dbReference type="InterPro" id="IPR035437">
    <property type="entry name" value="SNase_OB-fold_sf"/>
</dbReference>
<reference evidence="3" key="1">
    <citation type="submission" date="2007-03" db="EMBL/GenBank/DDBJ databases">
        <title>Annotation of Culex pipiens quinquefasciatus.</title>
        <authorList>
            <consortium name="The Broad Institute Genome Sequencing Platform"/>
            <person name="Atkinson P.W."/>
            <person name="Hemingway J."/>
            <person name="Christensen B.M."/>
            <person name="Higgs S."/>
            <person name="Kodira C."/>
            <person name="Hannick L."/>
            <person name="Megy K."/>
            <person name="O'Leary S."/>
            <person name="Pearson M."/>
            <person name="Haas B.J."/>
            <person name="Mauceli E."/>
            <person name="Wortman J.R."/>
            <person name="Lee N.H."/>
            <person name="Guigo R."/>
            <person name="Stanke M."/>
            <person name="Alvarado L."/>
            <person name="Amedeo P."/>
            <person name="Antoine C.H."/>
            <person name="Arensburger P."/>
            <person name="Bidwell S.L."/>
            <person name="Crawford M."/>
            <person name="Camaro F."/>
            <person name="Devon K."/>
            <person name="Engels R."/>
            <person name="Hammond M."/>
            <person name="Howarth C."/>
            <person name="Koehrsen M."/>
            <person name="Lawson D."/>
            <person name="Montgomery P."/>
            <person name="Nene V."/>
            <person name="Nusbaum C."/>
            <person name="Puiu D."/>
            <person name="Romero-Severson J."/>
            <person name="Severson D.W."/>
            <person name="Shumway M."/>
            <person name="Sisk P."/>
            <person name="Stolte C."/>
            <person name="Zeng Q."/>
            <person name="Eisenstadt E."/>
            <person name="Fraser-Liggett C."/>
            <person name="Strausberg R."/>
            <person name="Galagan J."/>
            <person name="Birren B."/>
            <person name="Collins F.H."/>
        </authorList>
    </citation>
    <scope>NUCLEOTIDE SEQUENCE [LARGE SCALE GENOMIC DNA]</scope>
    <source>
        <strain evidence="3">JHB</strain>
    </source>
</reference>
<dbReference type="PANTHER" id="PTHR16442:SF1">
    <property type="entry name" value="RING FINGER PROTEIN 17"/>
    <property type="match status" value="1"/>
</dbReference>
<dbReference type="InterPro" id="IPR002999">
    <property type="entry name" value="Tudor"/>
</dbReference>
<feature type="compositionally biased region" description="Basic and acidic residues" evidence="1">
    <location>
        <begin position="214"/>
        <end position="227"/>
    </location>
</feature>
<feature type="domain" description="Tudor" evidence="2">
    <location>
        <begin position="1142"/>
        <end position="1201"/>
    </location>
</feature>
<dbReference type="STRING" id="7176.B0WZZ1"/>
<evidence type="ECO:0000313" key="5">
    <source>
        <dbReference type="Proteomes" id="UP000002320"/>
    </source>
</evidence>
<sequence>MFLNFTEHVLDQQREFTDATIRHITDYFMSLHSVLQSAEQELLTTVKKNYVQQHGATVAVQKELQVAERELQRSIDQLSAYQETPPRQTLLADHIREMKKVLTKVNVTVQYGEPRENPFRFREREPLRKEIHNYFELKCDPNAYHTKMLTYYEPQPFPVLEPINSPEMVHAPPEDEPPSAAGLNHSSASTNRTLKDMDISNHSSSPLPPATKELTPEDTRATARDHLSLASSGSADRRIRNTPKKNHKKSTPKSADQVVTDETSQQSSTSRRDYPQSKRAYGGRLKSYGSTGSNPNPAHRKSRSTPPTDDARRPLKAQPELNPANPTNAHFLRLTDKVSVTSITTPAKFYVQYEKFSPKNMAEMCKLEAAEDEQAPEQIATGTLYLAQLADEWHRVRVVKSRQSSRKCEVFFVDYGRSEEVAKGSLRALSEEVAGIAAGAEECALYELGPADAGGKWSPEATQIMVDFIDNKQVRMYLVQHDDASRGPMQVDLFVQTIDGYKSLRSTLIYLKLAKPGASSPGQTRRTSAAEAKIKQLQTIQADWVREYRTTIKQRELVRDDVFRARVTHSHSPSEFYVRKNGWQERYGALEVQLAEFCRREEARLAYLPHVGMVCAFEERDVDDVVVWKRGRINKVGEAHCEIFSVDTGHRLVVPWQDIRYLPQALCVEPAFAVRCTLMHVRPFKQHGYRWTDEAKRYFNRTASASYVFEAFVGDRLPEEEGCYEIVLNIVMKRHDICVNGSMVKEGFAVSSGSESAVVERIKEVIPEEEDEVVGVEAAAAEQKSSVEEAGNRTLGSRSATSEGQQRTKSRLAVSILRLVDPGEFYVTLQQHANGIERMQEEIQNVMEDKEPGDKTDWKKGEYCLVFPTVVSKRPDENGHIACEYYRAQVIDDLDDSTFTVFLIDKAITMNIHYSNMAVIAPSLRQIHPAAIRCFLACVGPIGNQQTWSSSVIDAFKVTCGKFKRFSISLHGPSVHGALPVILWGMTEEKVKALSPQMYLYTNINNRLGQYGYVHLKEKFKPLAEAASIEEELQRYHQSFDKFLEELDVDIKEEKPDPQQQEDDSLTHSCGTYQDDITDEHTPIDRWLPAKPIDKTIFVGKPSYVDNNGVIYLHDMEQEPVLNALRKVINAKFADSSATDKFYSDNEPCMAKFHQDNKFYRAIVRKAISCRRYKVQFIDYGNIEEVDIADLRKNVICGRVPIQMNRYRLTNVAPKEGNTWPTEVLDTLHSLIVDKQCQIRVDTDMDTDAAGVVPCFMKTTGVVCVDVSDYLLEKEMVVKKFAVALEERVDPLYDPYMNLHGTARKGVAPPGRPGLKIGANFGVDIMSTESGESGGPTRAGNFSQKELDDLFQHLATEQSRLDNAELEDGEDSDDELNRVQYFDTYDNIKQEFDSAEEADSIALSPGGGGTGAADDNSRLSFDPNEFDTSTQIDPPLELTRPTEHGFPQFELDESCKGFYCEVTNLADTFNLFVFPQLESHIQRMKELMAKIQCYARKHRKCVDIEEDMPCLALFKADHFWYRGVIKEFNPATNQVQIFYVDYLNSETVSVRDILKCPVNLRRVPLRNVQIRLHGIRGNPRMRDADIRRKLVELIEGKRLYAKVTAHKPVLEVELYTDSKCTSLVYHRLIREKYFEVKEGSEPTTAAFKAVRRRDK</sequence>
<dbReference type="Proteomes" id="UP000002320">
    <property type="component" value="Unassembled WGS sequence"/>
</dbReference>
<reference evidence="4" key="2">
    <citation type="submission" date="2021-02" db="UniProtKB">
        <authorList>
            <consortium name="EnsemblMetazoa"/>
        </authorList>
    </citation>
    <scope>IDENTIFICATION</scope>
    <source>
        <strain evidence="4">JHB</strain>
    </source>
</reference>
<proteinExistence type="predicted"/>
<feature type="domain" description="Tudor" evidence="2">
    <location>
        <begin position="376"/>
        <end position="436"/>
    </location>
</feature>
<feature type="region of interest" description="Disordered" evidence="1">
    <location>
        <begin position="163"/>
        <end position="329"/>
    </location>
</feature>
<dbReference type="SUPFAM" id="SSF63748">
    <property type="entry name" value="Tudor/PWWP/MBT"/>
    <property type="match status" value="5"/>
</dbReference>
<accession>B0WZZ1</accession>
<dbReference type="FunCoup" id="B0WZZ1">
    <property type="interactions" value="3"/>
</dbReference>
<gene>
    <name evidence="4" type="primary">6045627</name>
    <name evidence="3" type="ORF">CpipJ_CPIJ012664</name>
</gene>
<name>B0WZZ1_CULQU</name>